<organism evidence="2 3">
    <name type="scientific">Plectosphaerella cucumerina</name>
    <dbReference type="NCBI Taxonomy" id="40658"/>
    <lineage>
        <taxon>Eukaryota</taxon>
        <taxon>Fungi</taxon>
        <taxon>Dikarya</taxon>
        <taxon>Ascomycota</taxon>
        <taxon>Pezizomycotina</taxon>
        <taxon>Sordariomycetes</taxon>
        <taxon>Hypocreomycetidae</taxon>
        <taxon>Glomerellales</taxon>
        <taxon>Plectosphaerellaceae</taxon>
        <taxon>Plectosphaerella</taxon>
    </lineage>
</organism>
<sequence length="206" mass="21856">MGVAMGMEIPANRASVMKRQGGCGKQSRLCGSGSPDVATTPEDGQAVAQPRRPRCHLERRAASSISAALPCRPPATFGRRDAPARGPVVCWPALLCREGVAASGSPAPLVSEQMHGRVIDLGGDRLGGLGRVIQACPVAANPGQGWSCDRWAPYLLLGGVSMFWSNRMVLTWWAHGSDRKVDRTPAVVFETQGFGCSKGEQFSKLS</sequence>
<evidence type="ECO:0000313" key="3">
    <source>
        <dbReference type="Proteomes" id="UP000813385"/>
    </source>
</evidence>
<dbReference type="AlphaFoldDB" id="A0A8K0X9N1"/>
<evidence type="ECO:0000256" key="1">
    <source>
        <dbReference type="SAM" id="MobiDB-lite"/>
    </source>
</evidence>
<proteinExistence type="predicted"/>
<dbReference type="Proteomes" id="UP000813385">
    <property type="component" value="Unassembled WGS sequence"/>
</dbReference>
<reference evidence="2" key="1">
    <citation type="journal article" date="2021" name="Nat. Commun.">
        <title>Genetic determinants of endophytism in the Arabidopsis root mycobiome.</title>
        <authorList>
            <person name="Mesny F."/>
            <person name="Miyauchi S."/>
            <person name="Thiergart T."/>
            <person name="Pickel B."/>
            <person name="Atanasova L."/>
            <person name="Karlsson M."/>
            <person name="Huettel B."/>
            <person name="Barry K.W."/>
            <person name="Haridas S."/>
            <person name="Chen C."/>
            <person name="Bauer D."/>
            <person name="Andreopoulos W."/>
            <person name="Pangilinan J."/>
            <person name="LaButti K."/>
            <person name="Riley R."/>
            <person name="Lipzen A."/>
            <person name="Clum A."/>
            <person name="Drula E."/>
            <person name="Henrissat B."/>
            <person name="Kohler A."/>
            <person name="Grigoriev I.V."/>
            <person name="Martin F.M."/>
            <person name="Hacquard S."/>
        </authorList>
    </citation>
    <scope>NUCLEOTIDE SEQUENCE</scope>
    <source>
        <strain evidence="2">MPI-CAGE-AT-0016</strain>
    </source>
</reference>
<comment type="caution">
    <text evidence="2">The sequence shown here is derived from an EMBL/GenBank/DDBJ whole genome shotgun (WGS) entry which is preliminary data.</text>
</comment>
<name>A0A8K0X9N1_9PEZI</name>
<keyword evidence="3" id="KW-1185">Reference proteome</keyword>
<protein>
    <submittedName>
        <fullName evidence="2">Uncharacterized protein</fullName>
    </submittedName>
</protein>
<evidence type="ECO:0000313" key="2">
    <source>
        <dbReference type="EMBL" id="KAH7377057.1"/>
    </source>
</evidence>
<feature type="region of interest" description="Disordered" evidence="1">
    <location>
        <begin position="25"/>
        <end position="53"/>
    </location>
</feature>
<accession>A0A8K0X9N1</accession>
<dbReference type="EMBL" id="JAGPXD010000001">
    <property type="protein sequence ID" value="KAH7377057.1"/>
    <property type="molecule type" value="Genomic_DNA"/>
</dbReference>
<gene>
    <name evidence="2" type="ORF">B0T11DRAFT_26354</name>
</gene>